<reference evidence="10" key="1">
    <citation type="submission" date="2010-08" db="EMBL/GenBank/DDBJ databases">
        <authorList>
            <consortium name="Caenorhabditis japonica Sequencing Consortium"/>
            <person name="Wilson R.K."/>
        </authorList>
    </citation>
    <scope>NUCLEOTIDE SEQUENCE [LARGE SCALE GENOMIC DNA]</scope>
    <source>
        <strain evidence="10">DF5081</strain>
    </source>
</reference>
<dbReference type="Pfam" id="PF13359">
    <property type="entry name" value="DDE_Tnp_4"/>
    <property type="match status" value="1"/>
</dbReference>
<comment type="subcellular location">
    <subcellularLocation>
        <location evidence="2">Nucleus</location>
    </subcellularLocation>
</comment>
<evidence type="ECO:0000256" key="3">
    <source>
        <dbReference type="ARBA" id="ARBA00006958"/>
    </source>
</evidence>
<evidence type="ECO:0000256" key="2">
    <source>
        <dbReference type="ARBA" id="ARBA00004123"/>
    </source>
</evidence>
<evidence type="ECO:0000256" key="6">
    <source>
        <dbReference type="ARBA" id="ARBA00022801"/>
    </source>
</evidence>
<keyword evidence="6" id="KW-0378">Hydrolase</keyword>
<evidence type="ECO:0000256" key="7">
    <source>
        <dbReference type="ARBA" id="ARBA00023242"/>
    </source>
</evidence>
<accession>A0A2Q4QQN1</accession>
<dbReference type="CDD" id="cd00093">
    <property type="entry name" value="HTH_XRE"/>
    <property type="match status" value="1"/>
</dbReference>
<proteinExistence type="inferred from homology"/>
<dbReference type="AlphaFoldDB" id="A0A2Q4QQN1"/>
<evidence type="ECO:0000313" key="9">
    <source>
        <dbReference type="EnsemblMetazoa" id="CJA00773.1"/>
    </source>
</evidence>
<reference evidence="9" key="2">
    <citation type="submission" date="2022-06" db="UniProtKB">
        <authorList>
            <consortium name="EnsemblMetazoa"/>
        </authorList>
    </citation>
    <scope>IDENTIFICATION</scope>
    <source>
        <strain evidence="9">DF5081</strain>
    </source>
</reference>
<comment type="similarity">
    <text evidence="3">Belongs to the HARBI1 family.</text>
</comment>
<dbReference type="GO" id="GO:0016787">
    <property type="term" value="F:hydrolase activity"/>
    <property type="evidence" value="ECO:0007669"/>
    <property type="project" value="UniProtKB-KW"/>
</dbReference>
<evidence type="ECO:0000313" key="10">
    <source>
        <dbReference type="Proteomes" id="UP000005237"/>
    </source>
</evidence>
<dbReference type="InParanoid" id="A0A2Q4QQN1"/>
<sequence>MSHNCSNQKENRKTVALAFLLAKQRHITITSMLGLVNDPCEHIAAIRADALEQFKRKVDILIDRKQYKYITGVDEKTFNTLLTIIEPRGSYIGLSPIARLVVFLRYAREGDTQNRISRDIGVSQATISRLLSDVIWAIANVAPEHIIFPSDRKEIMSQQYDFFHKTNCNGVMRKMPCFGLIDGKHWATEHPPHTGSLNYNYKGFYSFNSLVVCDANSRINFIQVSELAVNSDAALFRDGPLAEMLDSCVTECGYTKIPGSDIEMPPFLLADNGFGLNFTVMNKYRTIGITTEKIRFNEWICQTRVKVENCFGILTSKFKVFRRRLNLKPATSRALIVALACVHNISLGPRHIHSLPADIEPINHHNPYRSPEEQRDMLMRFFLEC</sequence>
<keyword evidence="10" id="KW-1185">Reference proteome</keyword>
<dbReference type="GO" id="GO:0046872">
    <property type="term" value="F:metal ion binding"/>
    <property type="evidence" value="ECO:0007669"/>
    <property type="project" value="UniProtKB-KW"/>
</dbReference>
<keyword evidence="5" id="KW-0479">Metal-binding</keyword>
<organism evidence="9 10">
    <name type="scientific">Caenorhabditis japonica</name>
    <dbReference type="NCBI Taxonomy" id="281687"/>
    <lineage>
        <taxon>Eukaryota</taxon>
        <taxon>Metazoa</taxon>
        <taxon>Ecdysozoa</taxon>
        <taxon>Nematoda</taxon>
        <taxon>Chromadorea</taxon>
        <taxon>Rhabditida</taxon>
        <taxon>Rhabditina</taxon>
        <taxon>Rhabditomorpha</taxon>
        <taxon>Rhabditoidea</taxon>
        <taxon>Rhabditidae</taxon>
        <taxon>Peloderinae</taxon>
        <taxon>Caenorhabditis</taxon>
    </lineage>
</organism>
<dbReference type="GO" id="GO:0005634">
    <property type="term" value="C:nucleus"/>
    <property type="evidence" value="ECO:0007669"/>
    <property type="project" value="UniProtKB-SubCell"/>
</dbReference>
<dbReference type="GO" id="GO:0004518">
    <property type="term" value="F:nuclease activity"/>
    <property type="evidence" value="ECO:0007669"/>
    <property type="project" value="UniProtKB-KW"/>
</dbReference>
<evidence type="ECO:0000256" key="1">
    <source>
        <dbReference type="ARBA" id="ARBA00001968"/>
    </source>
</evidence>
<comment type="cofactor">
    <cofactor evidence="1">
        <name>a divalent metal cation</name>
        <dbReference type="ChEBI" id="CHEBI:60240"/>
    </cofactor>
</comment>
<dbReference type="Proteomes" id="UP000005237">
    <property type="component" value="Unassembled WGS sequence"/>
</dbReference>
<name>A0A2Q4QQN1_CAEJA</name>
<evidence type="ECO:0000259" key="8">
    <source>
        <dbReference type="Pfam" id="PF13359"/>
    </source>
</evidence>
<keyword evidence="4" id="KW-0540">Nuclease</keyword>
<keyword evidence="7" id="KW-0539">Nucleus</keyword>
<evidence type="ECO:0000256" key="4">
    <source>
        <dbReference type="ARBA" id="ARBA00022722"/>
    </source>
</evidence>
<dbReference type="PANTHER" id="PTHR22930">
    <property type="match status" value="1"/>
</dbReference>
<evidence type="ECO:0000256" key="5">
    <source>
        <dbReference type="ARBA" id="ARBA00022723"/>
    </source>
</evidence>
<dbReference type="PANTHER" id="PTHR22930:SF269">
    <property type="entry name" value="NUCLEASE HARBI1-LIKE PROTEIN"/>
    <property type="match status" value="1"/>
</dbReference>
<dbReference type="InterPro" id="IPR027806">
    <property type="entry name" value="HARBI1_dom"/>
</dbReference>
<dbReference type="InterPro" id="IPR001387">
    <property type="entry name" value="Cro/C1-type_HTH"/>
</dbReference>
<dbReference type="EnsemblMetazoa" id="CJA00773.1">
    <property type="protein sequence ID" value="CJA00773.1"/>
    <property type="gene ID" value="WBGene00119977"/>
</dbReference>
<dbReference type="EnsemblMetazoa" id="CJA40429.1">
    <property type="protein sequence ID" value="CJA40429.1"/>
    <property type="gene ID" value="WBGene00216277"/>
</dbReference>
<protein>
    <submittedName>
        <fullName evidence="9">DDE Tnp4 domain-containing protein</fullName>
    </submittedName>
</protein>
<feature type="domain" description="DDE Tnp4" evidence="8">
    <location>
        <begin position="181"/>
        <end position="344"/>
    </location>
</feature>
<dbReference type="InterPro" id="IPR045249">
    <property type="entry name" value="HARBI1-like"/>
</dbReference>
<dbReference type="STRING" id="281687.A0A2Q4QQN1"/>